<keyword evidence="5" id="KW-0472">Membrane</keyword>
<feature type="domain" description="Glycosyltransferase 2-like" evidence="6">
    <location>
        <begin position="13"/>
        <end position="143"/>
    </location>
</feature>
<evidence type="ECO:0000313" key="8">
    <source>
        <dbReference type="Proteomes" id="UP000070457"/>
    </source>
</evidence>
<protein>
    <submittedName>
        <fullName evidence="7">Undecaprenyl-phosphate 4-deoxy-4-formamido-L-arabinose transferase</fullName>
        <ecNumber evidence="7">2.4.2.53</ecNumber>
    </submittedName>
</protein>
<keyword evidence="2" id="KW-1003">Cell membrane</keyword>
<dbReference type="EC" id="2.4.2.53" evidence="7"/>
<dbReference type="PANTHER" id="PTHR43646">
    <property type="entry name" value="GLYCOSYLTRANSFERASE"/>
    <property type="match status" value="1"/>
</dbReference>
<organism evidence="7 8">
    <name type="scientific">candidate division WS6 bacterium OLB20</name>
    <dbReference type="NCBI Taxonomy" id="1617426"/>
    <lineage>
        <taxon>Bacteria</taxon>
        <taxon>Candidatus Dojkabacteria</taxon>
    </lineage>
</organism>
<dbReference type="Proteomes" id="UP000070457">
    <property type="component" value="Unassembled WGS sequence"/>
</dbReference>
<name>A0A136LZD5_9BACT</name>
<dbReference type="SUPFAM" id="SSF53448">
    <property type="entry name" value="Nucleotide-diphospho-sugar transferases"/>
    <property type="match status" value="1"/>
</dbReference>
<gene>
    <name evidence="7" type="primary">arnC_1</name>
    <name evidence="7" type="ORF">TR69_WS6001001010</name>
</gene>
<dbReference type="CDD" id="cd06423">
    <property type="entry name" value="CESA_like"/>
    <property type="match status" value="1"/>
</dbReference>
<accession>A0A136LZD5</accession>
<dbReference type="GO" id="GO:0005886">
    <property type="term" value="C:plasma membrane"/>
    <property type="evidence" value="ECO:0007669"/>
    <property type="project" value="UniProtKB-SubCell"/>
</dbReference>
<comment type="subcellular location">
    <subcellularLocation>
        <location evidence="1">Cell membrane</location>
    </subcellularLocation>
</comment>
<dbReference type="PANTHER" id="PTHR43646:SF2">
    <property type="entry name" value="GLYCOSYLTRANSFERASE 2-LIKE DOMAIN-CONTAINING PROTEIN"/>
    <property type="match status" value="1"/>
</dbReference>
<dbReference type="EMBL" id="JYNZ01000003">
    <property type="protein sequence ID" value="KXK26986.1"/>
    <property type="molecule type" value="Genomic_DNA"/>
</dbReference>
<evidence type="ECO:0000256" key="1">
    <source>
        <dbReference type="ARBA" id="ARBA00004236"/>
    </source>
</evidence>
<evidence type="ECO:0000256" key="4">
    <source>
        <dbReference type="ARBA" id="ARBA00022679"/>
    </source>
</evidence>
<dbReference type="Gene3D" id="3.90.550.10">
    <property type="entry name" value="Spore Coat Polysaccharide Biosynthesis Protein SpsA, Chain A"/>
    <property type="match status" value="1"/>
</dbReference>
<evidence type="ECO:0000256" key="5">
    <source>
        <dbReference type="ARBA" id="ARBA00023136"/>
    </source>
</evidence>
<dbReference type="GO" id="GO:0099621">
    <property type="term" value="F:undecaprenyl-phosphate 4-deoxy-4-formamido-L-arabinose transferase activity"/>
    <property type="evidence" value="ECO:0007669"/>
    <property type="project" value="UniProtKB-EC"/>
</dbReference>
<keyword evidence="3 7" id="KW-0328">Glycosyltransferase</keyword>
<keyword evidence="4 7" id="KW-0808">Transferase</keyword>
<dbReference type="Pfam" id="PF00535">
    <property type="entry name" value="Glycos_transf_2"/>
    <property type="match status" value="1"/>
</dbReference>
<dbReference type="AlphaFoldDB" id="A0A136LZD5"/>
<evidence type="ECO:0000256" key="3">
    <source>
        <dbReference type="ARBA" id="ARBA00022676"/>
    </source>
</evidence>
<proteinExistence type="predicted"/>
<sequence>MPVNNNLTHPRVTVFVPAHNEEKLIGLTLERLRNQDFDEEYELLVIDNASTDKTAAIARLHGARVVREDQKGNRFAVERGFSEARGDIVIQTDADTLPDERFVRVIADAYRDPEVVGAGTRITFYDAEPWFTRIYHFSTNFNFREAMWGASLSATKEAWRKVGGFNHGFDLNSDAYFTLQLKKIGKVVIIKDYYLPMSGRRYSGSFPTVAWNSKDLLINGVYMMFTGKPISRKSFKDIR</sequence>
<evidence type="ECO:0000256" key="2">
    <source>
        <dbReference type="ARBA" id="ARBA00022475"/>
    </source>
</evidence>
<reference evidence="7 8" key="1">
    <citation type="submission" date="2015-02" db="EMBL/GenBank/DDBJ databases">
        <title>Improved understanding of the partial-nitritation anammox process through 23 genomes representing the majority of the microbial community.</title>
        <authorList>
            <person name="Speth D.R."/>
            <person name="In T Zandt M."/>
            <person name="Guerrero Cruz S."/>
            <person name="Jetten M.S."/>
            <person name="Dutilh B.E."/>
        </authorList>
    </citation>
    <scope>NUCLEOTIDE SEQUENCE [LARGE SCALE GENOMIC DNA]</scope>
    <source>
        <strain evidence="7">OLB20</strain>
    </source>
</reference>
<comment type="caution">
    <text evidence="7">The sequence shown here is derived from an EMBL/GenBank/DDBJ whole genome shotgun (WGS) entry which is preliminary data.</text>
</comment>
<dbReference type="InterPro" id="IPR029044">
    <property type="entry name" value="Nucleotide-diphossugar_trans"/>
</dbReference>
<evidence type="ECO:0000259" key="6">
    <source>
        <dbReference type="Pfam" id="PF00535"/>
    </source>
</evidence>
<dbReference type="STRING" id="1617426.TR69_WS6001001010"/>
<evidence type="ECO:0000313" key="7">
    <source>
        <dbReference type="EMBL" id="KXK26986.1"/>
    </source>
</evidence>
<dbReference type="InterPro" id="IPR001173">
    <property type="entry name" value="Glyco_trans_2-like"/>
</dbReference>